<proteinExistence type="predicted"/>
<name>A0ABX0N3C4_9BURK</name>
<reference evidence="3 4" key="1">
    <citation type="submission" date="2019-10" db="EMBL/GenBank/DDBJ databases">
        <title>Taxonomy of Antarctic Massilia spp.: description of Massilia rubra sp. nov., Massilia aquatica sp. nov., Massilia mucilaginosa sp. nov., Massilia frigida sp. nov. isolated from streams, lakes and regoliths.</title>
        <authorList>
            <person name="Holochova P."/>
            <person name="Sedlacek I."/>
            <person name="Kralova S."/>
            <person name="Maslanova I."/>
            <person name="Busse H.-J."/>
            <person name="Stankova E."/>
            <person name="Vrbovska V."/>
            <person name="Kovarovic V."/>
            <person name="Bartak M."/>
            <person name="Svec P."/>
            <person name="Pantucek R."/>
        </authorList>
    </citation>
    <scope>NUCLEOTIDE SEQUENCE [LARGE SCALE GENOMIC DNA]</scope>
    <source>
        <strain evidence="3 4">CCM 8694</strain>
    </source>
</reference>
<dbReference type="RefSeq" id="WP_167240252.1">
    <property type="nucleotide sequence ID" value="NZ_WHJF01000130.1"/>
</dbReference>
<dbReference type="InterPro" id="IPR009061">
    <property type="entry name" value="DNA-bd_dom_put_sf"/>
</dbReference>
<protein>
    <submittedName>
        <fullName evidence="3">MerR family transcriptional regulator</fullName>
    </submittedName>
</protein>
<feature type="domain" description="HTH merR-type" evidence="2">
    <location>
        <begin position="2"/>
        <end position="71"/>
    </location>
</feature>
<dbReference type="PANTHER" id="PTHR30204">
    <property type="entry name" value="REDOX-CYCLING DRUG-SENSING TRANSCRIPTIONAL ACTIVATOR SOXR"/>
    <property type="match status" value="1"/>
</dbReference>
<keyword evidence="1" id="KW-0238">DNA-binding</keyword>
<dbReference type="Pfam" id="PF07739">
    <property type="entry name" value="TipAS"/>
    <property type="match status" value="1"/>
</dbReference>
<keyword evidence="4" id="KW-1185">Reference proteome</keyword>
<gene>
    <name evidence="3" type="ORF">F1735_29445</name>
</gene>
<dbReference type="InterPro" id="IPR012925">
    <property type="entry name" value="TipAS_dom"/>
</dbReference>
<evidence type="ECO:0000313" key="3">
    <source>
        <dbReference type="EMBL" id="NHZ66367.1"/>
    </source>
</evidence>
<dbReference type="InterPro" id="IPR047057">
    <property type="entry name" value="MerR_fam"/>
</dbReference>
<dbReference type="SUPFAM" id="SSF46955">
    <property type="entry name" value="Putative DNA-binding domain"/>
    <property type="match status" value="1"/>
</dbReference>
<dbReference type="EMBL" id="WHJF01000130">
    <property type="protein sequence ID" value="NHZ66367.1"/>
    <property type="molecule type" value="Genomic_DNA"/>
</dbReference>
<sequence>MLLKIGQLAKRSGLSVRALRHYDDIALLTPSVRSDSGYRLYDSADVARLYRIQALRRLDLPLTQIQAMLADGGASLPQVVAQQIASLERQIAQASALHGQLRDLQAQLDERHEPSMDNWLAALERMAASARYFTDAELHTLKTRRKNSGSGSGDANAQLTATLHQLMARGLAPDSPEAGAFAQRWIATLLASVGGDEGMLMKLYAMNWNEPTLHTLNGVDRAAMQFISHAMAHRRLAIYANYCNPADMALLRQHYVKQTDTWPILICALRTHLAEGTPAASVEVQALARQWQALSLAKAAGQPALQAKLRHAFEMEPGLRTGSGIDAPLIAYVREAMHRL</sequence>
<evidence type="ECO:0000259" key="2">
    <source>
        <dbReference type="PROSITE" id="PS50937"/>
    </source>
</evidence>
<dbReference type="SMART" id="SM00422">
    <property type="entry name" value="HTH_MERR"/>
    <property type="match status" value="1"/>
</dbReference>
<comment type="caution">
    <text evidence="3">The sequence shown here is derived from an EMBL/GenBank/DDBJ whole genome shotgun (WGS) entry which is preliminary data.</text>
</comment>
<dbReference type="Pfam" id="PF13411">
    <property type="entry name" value="MerR_1"/>
    <property type="match status" value="1"/>
</dbReference>
<dbReference type="PANTHER" id="PTHR30204:SF90">
    <property type="entry name" value="HTH-TYPE TRANSCRIPTIONAL ACTIVATOR MTA"/>
    <property type="match status" value="1"/>
</dbReference>
<organism evidence="3 4">
    <name type="scientific">Massilia genomosp. 1</name>
    <dbReference type="NCBI Taxonomy" id="2609280"/>
    <lineage>
        <taxon>Bacteria</taxon>
        <taxon>Pseudomonadati</taxon>
        <taxon>Pseudomonadota</taxon>
        <taxon>Betaproteobacteria</taxon>
        <taxon>Burkholderiales</taxon>
        <taxon>Oxalobacteraceae</taxon>
        <taxon>Telluria group</taxon>
        <taxon>Massilia</taxon>
    </lineage>
</organism>
<evidence type="ECO:0000313" key="4">
    <source>
        <dbReference type="Proteomes" id="UP000610594"/>
    </source>
</evidence>
<evidence type="ECO:0000256" key="1">
    <source>
        <dbReference type="ARBA" id="ARBA00023125"/>
    </source>
</evidence>
<dbReference type="PRINTS" id="PR00040">
    <property type="entry name" value="HTHMERR"/>
</dbReference>
<dbReference type="Gene3D" id="1.10.1660.10">
    <property type="match status" value="1"/>
</dbReference>
<dbReference type="Proteomes" id="UP000610594">
    <property type="component" value="Unassembled WGS sequence"/>
</dbReference>
<accession>A0ABX0N3C4</accession>
<dbReference type="InterPro" id="IPR000551">
    <property type="entry name" value="MerR-type_HTH_dom"/>
</dbReference>
<dbReference type="PROSITE" id="PS50937">
    <property type="entry name" value="HTH_MERR_2"/>
    <property type="match status" value="1"/>
</dbReference>